<feature type="transmembrane region" description="Helical" evidence="6">
    <location>
        <begin position="184"/>
        <end position="204"/>
    </location>
</feature>
<feature type="transmembrane region" description="Helical" evidence="6">
    <location>
        <begin position="12"/>
        <end position="34"/>
    </location>
</feature>
<dbReference type="AlphaFoldDB" id="A0A2T5H3R7"/>
<dbReference type="RefSeq" id="WP_170109384.1">
    <property type="nucleotide sequence ID" value="NZ_QAOH01000033.1"/>
</dbReference>
<reference evidence="7 8" key="1">
    <citation type="submission" date="2018-04" db="EMBL/GenBank/DDBJ databases">
        <title>Genomic Encyclopedia of Archaeal and Bacterial Type Strains, Phase II (KMG-II): from individual species to whole genera.</title>
        <authorList>
            <person name="Goeker M."/>
        </authorList>
    </citation>
    <scope>NUCLEOTIDE SEQUENCE [LARGE SCALE GENOMIC DNA]</scope>
    <source>
        <strain evidence="7 8">DSM 100434</strain>
    </source>
</reference>
<dbReference type="PANTHER" id="PTHR30250:SF11">
    <property type="entry name" value="O-ANTIGEN TRANSPORTER-RELATED"/>
    <property type="match status" value="1"/>
</dbReference>
<gene>
    <name evidence="7" type="ORF">C8N42_1333</name>
</gene>
<feature type="transmembrane region" description="Helical" evidence="6">
    <location>
        <begin position="373"/>
        <end position="395"/>
    </location>
</feature>
<evidence type="ECO:0000256" key="1">
    <source>
        <dbReference type="ARBA" id="ARBA00004651"/>
    </source>
</evidence>
<feature type="transmembrane region" description="Helical" evidence="6">
    <location>
        <begin position="94"/>
        <end position="114"/>
    </location>
</feature>
<sequence>MLFPSKTANFKAALGLAVLKVGALPLTILLSIILARALGPADYGRYAFFLSLATVLSIPAGQGVVALVLRETAQARQANDFSLMAGVRKRAHQFLILFTALVWLAGAVYVFFVLDGSQISARRSIYAAMVLFPVLSMLAIQAGVLQGLHHAFASQVGQLALRPGIALFLVFLALSFAPSFSLQIAFMTQIIAAVLALTGALILLRRFTPAELSNAVPRCEDQKWMSAVLPFALIAFANTFTAEIGILILGAVGNEVNAGALRVATSGAQLLSFPLFINNMILSPQAAQMFKAGQIEALAVRSRKFARLTFLVSALAGVPLILFAGPILAVTFGPEYIDIAKRPLQILSIGHLVNVSVGPAGMLLSMSGHEGSALWGQLITLLVVMILAVILAPLYGATGAALAVISGTIAGRVILVRLCVRILKFRPTVI</sequence>
<dbReference type="Proteomes" id="UP000244077">
    <property type="component" value="Unassembled WGS sequence"/>
</dbReference>
<evidence type="ECO:0000256" key="4">
    <source>
        <dbReference type="ARBA" id="ARBA00022989"/>
    </source>
</evidence>
<evidence type="ECO:0000313" key="7">
    <source>
        <dbReference type="EMBL" id="PTQ66228.1"/>
    </source>
</evidence>
<proteinExistence type="predicted"/>
<feature type="transmembrane region" description="Helical" evidence="6">
    <location>
        <begin position="126"/>
        <end position="148"/>
    </location>
</feature>
<accession>A0A2T5H3R7</accession>
<evidence type="ECO:0000256" key="6">
    <source>
        <dbReference type="SAM" id="Phobius"/>
    </source>
</evidence>
<keyword evidence="8" id="KW-1185">Reference proteome</keyword>
<name>A0A2T5H3R7_9RHOB</name>
<feature type="transmembrane region" description="Helical" evidence="6">
    <location>
        <begin position="308"/>
        <end position="332"/>
    </location>
</feature>
<dbReference type="GO" id="GO:0005886">
    <property type="term" value="C:plasma membrane"/>
    <property type="evidence" value="ECO:0007669"/>
    <property type="project" value="UniProtKB-SubCell"/>
</dbReference>
<evidence type="ECO:0000256" key="5">
    <source>
        <dbReference type="ARBA" id="ARBA00023136"/>
    </source>
</evidence>
<feature type="transmembrane region" description="Helical" evidence="6">
    <location>
        <begin position="268"/>
        <end position="287"/>
    </location>
</feature>
<keyword evidence="2" id="KW-1003">Cell membrane</keyword>
<organism evidence="7 8">
    <name type="scientific">Celeribacter persicus</name>
    <dbReference type="NCBI Taxonomy" id="1651082"/>
    <lineage>
        <taxon>Bacteria</taxon>
        <taxon>Pseudomonadati</taxon>
        <taxon>Pseudomonadota</taxon>
        <taxon>Alphaproteobacteria</taxon>
        <taxon>Rhodobacterales</taxon>
        <taxon>Roseobacteraceae</taxon>
        <taxon>Celeribacter</taxon>
    </lineage>
</organism>
<feature type="transmembrane region" description="Helical" evidence="6">
    <location>
        <begin position="401"/>
        <end position="420"/>
    </location>
</feature>
<comment type="subcellular location">
    <subcellularLocation>
        <location evidence="1">Cell membrane</location>
        <topology evidence="1">Multi-pass membrane protein</topology>
    </subcellularLocation>
</comment>
<feature type="transmembrane region" description="Helical" evidence="6">
    <location>
        <begin position="224"/>
        <end position="248"/>
    </location>
</feature>
<dbReference type="PANTHER" id="PTHR30250">
    <property type="entry name" value="PST FAMILY PREDICTED COLANIC ACID TRANSPORTER"/>
    <property type="match status" value="1"/>
</dbReference>
<evidence type="ECO:0000256" key="3">
    <source>
        <dbReference type="ARBA" id="ARBA00022692"/>
    </source>
</evidence>
<protein>
    <submittedName>
        <fullName evidence="7">O-antigen/teichoic acid export membrane protein</fullName>
    </submittedName>
</protein>
<comment type="caution">
    <text evidence="7">The sequence shown here is derived from an EMBL/GenBank/DDBJ whole genome shotgun (WGS) entry which is preliminary data.</text>
</comment>
<keyword evidence="5 6" id="KW-0472">Membrane</keyword>
<keyword evidence="4 6" id="KW-1133">Transmembrane helix</keyword>
<evidence type="ECO:0000256" key="2">
    <source>
        <dbReference type="ARBA" id="ARBA00022475"/>
    </source>
</evidence>
<feature type="transmembrane region" description="Helical" evidence="6">
    <location>
        <begin position="344"/>
        <end position="366"/>
    </location>
</feature>
<evidence type="ECO:0000313" key="8">
    <source>
        <dbReference type="Proteomes" id="UP000244077"/>
    </source>
</evidence>
<feature type="transmembrane region" description="Helical" evidence="6">
    <location>
        <begin position="160"/>
        <end position="178"/>
    </location>
</feature>
<dbReference type="InterPro" id="IPR050833">
    <property type="entry name" value="Poly_Biosynth_Transport"/>
</dbReference>
<feature type="transmembrane region" description="Helical" evidence="6">
    <location>
        <begin position="46"/>
        <end position="69"/>
    </location>
</feature>
<keyword evidence="3 6" id="KW-0812">Transmembrane</keyword>
<dbReference type="EMBL" id="QAOH01000033">
    <property type="protein sequence ID" value="PTQ66228.1"/>
    <property type="molecule type" value="Genomic_DNA"/>
</dbReference>